<dbReference type="GO" id="GO:0003700">
    <property type="term" value="F:DNA-binding transcription factor activity"/>
    <property type="evidence" value="ECO:0007669"/>
    <property type="project" value="InterPro"/>
</dbReference>
<gene>
    <name evidence="5" type="ORF">APR42_15475</name>
</gene>
<keyword evidence="3" id="KW-0804">Transcription</keyword>
<dbReference type="PANTHER" id="PTHR43280">
    <property type="entry name" value="ARAC-FAMILY TRANSCRIPTIONAL REGULATOR"/>
    <property type="match status" value="1"/>
</dbReference>
<dbReference type="OrthoDB" id="952277at2"/>
<sequence length="189" mass="22204">MIIEVFVKNMVCNRCIKVVRNELLEAGIDLQEVELGRVVYQSNHPDMDHAKLLKVLSENGFELLESDEKILIEKVKLSLIRLLENLPLQKSGTLSRYLSKETKIDYSRLSRIFSYTENITVEKYFIKLKIEKVKELIQSKQYNFTQISQLLDYTNVNYLSRQFKAETGMNLSQYKKLNNNFRNSLDQIV</sequence>
<keyword evidence="6" id="KW-1185">Reference proteome</keyword>
<dbReference type="RefSeq" id="WP_057481177.1">
    <property type="nucleotide sequence ID" value="NZ_BMWR01000010.1"/>
</dbReference>
<keyword evidence="2" id="KW-0238">DNA-binding</keyword>
<dbReference type="AlphaFoldDB" id="A0A0Q9Z9P5"/>
<dbReference type="SMART" id="SM00342">
    <property type="entry name" value="HTH_ARAC"/>
    <property type="match status" value="1"/>
</dbReference>
<reference evidence="5" key="1">
    <citation type="submission" date="2015-10" db="EMBL/GenBank/DDBJ databases">
        <title>Draft genome sequence of Salegentibacter mishustinae KCTC 12263.</title>
        <authorList>
            <person name="Lin W."/>
            <person name="Zheng Q."/>
        </authorList>
    </citation>
    <scope>NUCLEOTIDE SEQUENCE [LARGE SCALE GENOMIC DNA]</scope>
    <source>
        <strain evidence="5">KCTC 12263</strain>
    </source>
</reference>
<name>A0A0Q9Z9P5_9FLAO</name>
<dbReference type="STRING" id="270918.APR42_15475"/>
<dbReference type="EMBL" id="LKTP01000005">
    <property type="protein sequence ID" value="KRG29709.1"/>
    <property type="molecule type" value="Genomic_DNA"/>
</dbReference>
<dbReference type="Proteomes" id="UP000051643">
    <property type="component" value="Unassembled WGS sequence"/>
</dbReference>
<evidence type="ECO:0000313" key="5">
    <source>
        <dbReference type="EMBL" id="KRG29709.1"/>
    </source>
</evidence>
<comment type="caution">
    <text evidence="5">The sequence shown here is derived from an EMBL/GenBank/DDBJ whole genome shotgun (WGS) entry which is preliminary data.</text>
</comment>
<dbReference type="Gene3D" id="1.10.10.60">
    <property type="entry name" value="Homeodomain-like"/>
    <property type="match status" value="1"/>
</dbReference>
<organism evidence="5 6">
    <name type="scientific">Salegentibacter mishustinae</name>
    <dbReference type="NCBI Taxonomy" id="270918"/>
    <lineage>
        <taxon>Bacteria</taxon>
        <taxon>Pseudomonadati</taxon>
        <taxon>Bacteroidota</taxon>
        <taxon>Flavobacteriia</taxon>
        <taxon>Flavobacteriales</taxon>
        <taxon>Flavobacteriaceae</taxon>
        <taxon>Salegentibacter</taxon>
    </lineage>
</organism>
<evidence type="ECO:0000256" key="1">
    <source>
        <dbReference type="ARBA" id="ARBA00023015"/>
    </source>
</evidence>
<keyword evidence="1" id="KW-0805">Transcription regulation</keyword>
<dbReference type="SUPFAM" id="SSF46689">
    <property type="entry name" value="Homeodomain-like"/>
    <property type="match status" value="1"/>
</dbReference>
<evidence type="ECO:0000313" key="6">
    <source>
        <dbReference type="Proteomes" id="UP000051643"/>
    </source>
</evidence>
<feature type="domain" description="HTH araC/xylS-type" evidence="4">
    <location>
        <begin position="98"/>
        <end position="177"/>
    </location>
</feature>
<dbReference type="GO" id="GO:0043565">
    <property type="term" value="F:sequence-specific DNA binding"/>
    <property type="evidence" value="ECO:0007669"/>
    <property type="project" value="InterPro"/>
</dbReference>
<evidence type="ECO:0000256" key="2">
    <source>
        <dbReference type="ARBA" id="ARBA00023125"/>
    </source>
</evidence>
<dbReference type="InterPro" id="IPR018060">
    <property type="entry name" value="HTH_AraC"/>
</dbReference>
<dbReference type="PANTHER" id="PTHR43280:SF28">
    <property type="entry name" value="HTH-TYPE TRANSCRIPTIONAL ACTIVATOR RHAS"/>
    <property type="match status" value="1"/>
</dbReference>
<evidence type="ECO:0000256" key="3">
    <source>
        <dbReference type="ARBA" id="ARBA00023163"/>
    </source>
</evidence>
<protein>
    <recommendedName>
        <fullName evidence="4">HTH araC/xylS-type domain-containing protein</fullName>
    </recommendedName>
</protein>
<dbReference type="PROSITE" id="PS01124">
    <property type="entry name" value="HTH_ARAC_FAMILY_2"/>
    <property type="match status" value="1"/>
</dbReference>
<proteinExistence type="predicted"/>
<dbReference type="Pfam" id="PF12833">
    <property type="entry name" value="HTH_18"/>
    <property type="match status" value="1"/>
</dbReference>
<evidence type="ECO:0000259" key="4">
    <source>
        <dbReference type="PROSITE" id="PS01124"/>
    </source>
</evidence>
<accession>A0A0Q9Z9P5</accession>
<dbReference type="InterPro" id="IPR009057">
    <property type="entry name" value="Homeodomain-like_sf"/>
</dbReference>